<sequence length="498" mass="54034">MPQTANSPTSTNSKAGSDDNSNSRLSEAALRKKKNADAQAAFRARRANYIATLEETVTNLEAVVLQLQDSCREAKNEATELRSENARLRHDVRERERFWRALWQTKKTGQAPDVQPDDFPSMPNYNTVHTPPSAVVQPINSNVNHYSDDALRFSSGGDPSPSMSNASYHPAATPDYPHRSPAIPFAGIEHEPPQDSRSQHMDSHRVQRYAPYSYPIESSARDATWPQPTASGNEPGSMDNTGSCPSPNFVESPSLTSSDLNYNSRFPVAEDQKVPITPLTTTSYMFPTSRSMSPAASTPTSTSSTSLAPAPYQFTFPEGSVVQDRPEFGGFRRQPSNHGPELTLHGGTADIPVGSSGGDLRYRLGNRANSTAERPVVPPISPYSRTENGSNERESDESESTPYHYSTRARQRRSTATSRTSRSPSPGPPPICGTLAVIKAQAFGALRRTRTRTKKSSEGAAKAAVEALEARGIGMGITVDNVLCVCALCAHVDRPGTL</sequence>
<reference evidence="4" key="1">
    <citation type="submission" date="2022-07" db="EMBL/GenBank/DDBJ databases">
        <title>Genome Sequence of Physisporinus lineatus.</title>
        <authorList>
            <person name="Buettner E."/>
        </authorList>
    </citation>
    <scope>NUCLEOTIDE SEQUENCE</scope>
    <source>
        <strain evidence="4">VT162</strain>
    </source>
</reference>
<name>A0AAD5V3Z7_9APHY</name>
<feature type="region of interest" description="Disordered" evidence="2">
    <location>
        <begin position="330"/>
        <end position="433"/>
    </location>
</feature>
<evidence type="ECO:0000256" key="1">
    <source>
        <dbReference type="SAM" id="Coils"/>
    </source>
</evidence>
<dbReference type="PROSITE" id="PS00036">
    <property type="entry name" value="BZIP_BASIC"/>
    <property type="match status" value="1"/>
</dbReference>
<gene>
    <name evidence="4" type="ORF">NLI96_g4869</name>
</gene>
<comment type="caution">
    <text evidence="4">The sequence shown here is derived from an EMBL/GenBank/DDBJ whole genome shotgun (WGS) entry which is preliminary data.</text>
</comment>
<dbReference type="AlphaFoldDB" id="A0AAD5V3Z7"/>
<evidence type="ECO:0000256" key="2">
    <source>
        <dbReference type="SAM" id="MobiDB-lite"/>
    </source>
</evidence>
<protein>
    <recommendedName>
        <fullName evidence="3">BZIP domain-containing protein</fullName>
    </recommendedName>
</protein>
<feature type="region of interest" description="Disordered" evidence="2">
    <location>
        <begin position="289"/>
        <end position="309"/>
    </location>
</feature>
<dbReference type="InterPro" id="IPR046347">
    <property type="entry name" value="bZIP_sf"/>
</dbReference>
<keyword evidence="5" id="KW-1185">Reference proteome</keyword>
<dbReference type="Proteomes" id="UP001212997">
    <property type="component" value="Unassembled WGS sequence"/>
</dbReference>
<organism evidence="4 5">
    <name type="scientific">Meripilus lineatus</name>
    <dbReference type="NCBI Taxonomy" id="2056292"/>
    <lineage>
        <taxon>Eukaryota</taxon>
        <taxon>Fungi</taxon>
        <taxon>Dikarya</taxon>
        <taxon>Basidiomycota</taxon>
        <taxon>Agaricomycotina</taxon>
        <taxon>Agaricomycetes</taxon>
        <taxon>Polyporales</taxon>
        <taxon>Meripilaceae</taxon>
        <taxon>Meripilus</taxon>
    </lineage>
</organism>
<feature type="compositionally biased region" description="Basic and acidic residues" evidence="2">
    <location>
        <begin position="188"/>
        <end position="203"/>
    </location>
</feature>
<feature type="region of interest" description="Disordered" evidence="2">
    <location>
        <begin position="149"/>
        <end position="203"/>
    </location>
</feature>
<feature type="compositionally biased region" description="Low complexity" evidence="2">
    <location>
        <begin position="414"/>
        <end position="424"/>
    </location>
</feature>
<dbReference type="GO" id="GO:0003700">
    <property type="term" value="F:DNA-binding transcription factor activity"/>
    <property type="evidence" value="ECO:0007669"/>
    <property type="project" value="InterPro"/>
</dbReference>
<feature type="coiled-coil region" evidence="1">
    <location>
        <begin position="50"/>
        <end position="91"/>
    </location>
</feature>
<feature type="region of interest" description="Disordered" evidence="2">
    <location>
        <begin position="219"/>
        <end position="256"/>
    </location>
</feature>
<dbReference type="InterPro" id="IPR004827">
    <property type="entry name" value="bZIP"/>
</dbReference>
<feature type="domain" description="BZIP" evidence="3">
    <location>
        <begin position="31"/>
        <end position="45"/>
    </location>
</feature>
<accession>A0AAD5V3Z7</accession>
<dbReference type="EMBL" id="JANAWD010000149">
    <property type="protein sequence ID" value="KAJ3485565.1"/>
    <property type="molecule type" value="Genomic_DNA"/>
</dbReference>
<feature type="region of interest" description="Disordered" evidence="2">
    <location>
        <begin position="1"/>
        <end position="38"/>
    </location>
</feature>
<evidence type="ECO:0000313" key="5">
    <source>
        <dbReference type="Proteomes" id="UP001212997"/>
    </source>
</evidence>
<keyword evidence="1" id="KW-0175">Coiled coil</keyword>
<feature type="compositionally biased region" description="Polar residues" evidence="2">
    <location>
        <begin position="1"/>
        <end position="25"/>
    </location>
</feature>
<dbReference type="Gene3D" id="1.20.5.170">
    <property type="match status" value="1"/>
</dbReference>
<evidence type="ECO:0000259" key="3">
    <source>
        <dbReference type="PROSITE" id="PS00036"/>
    </source>
</evidence>
<dbReference type="SUPFAM" id="SSF57959">
    <property type="entry name" value="Leucine zipper domain"/>
    <property type="match status" value="1"/>
</dbReference>
<evidence type="ECO:0000313" key="4">
    <source>
        <dbReference type="EMBL" id="KAJ3485565.1"/>
    </source>
</evidence>
<feature type="compositionally biased region" description="Polar residues" evidence="2">
    <location>
        <begin position="226"/>
        <end position="256"/>
    </location>
</feature>
<proteinExistence type="predicted"/>